<comment type="caution">
    <text evidence="3">The sequence shown here is derived from an EMBL/GenBank/DDBJ whole genome shotgun (WGS) entry which is preliminary data.</text>
</comment>
<feature type="chain" id="PRO_5021262969" evidence="2">
    <location>
        <begin position="32"/>
        <end position="65"/>
    </location>
</feature>
<keyword evidence="2" id="KW-0732">Signal</keyword>
<proteinExistence type="predicted"/>
<evidence type="ECO:0000313" key="4">
    <source>
        <dbReference type="Proteomes" id="UP000499080"/>
    </source>
</evidence>
<organism evidence="3 4">
    <name type="scientific">Araneus ventricosus</name>
    <name type="common">Orbweaver spider</name>
    <name type="synonym">Epeira ventricosa</name>
    <dbReference type="NCBI Taxonomy" id="182803"/>
    <lineage>
        <taxon>Eukaryota</taxon>
        <taxon>Metazoa</taxon>
        <taxon>Ecdysozoa</taxon>
        <taxon>Arthropoda</taxon>
        <taxon>Chelicerata</taxon>
        <taxon>Arachnida</taxon>
        <taxon>Araneae</taxon>
        <taxon>Araneomorphae</taxon>
        <taxon>Entelegynae</taxon>
        <taxon>Araneoidea</taxon>
        <taxon>Araneidae</taxon>
        <taxon>Araneus</taxon>
    </lineage>
</organism>
<dbReference type="EMBL" id="BGPR01124727">
    <property type="protein sequence ID" value="GBN30388.1"/>
    <property type="molecule type" value="Genomic_DNA"/>
</dbReference>
<evidence type="ECO:0000256" key="2">
    <source>
        <dbReference type="SAM" id="SignalP"/>
    </source>
</evidence>
<name>A0A4Y2MTB1_ARAVE</name>
<feature type="compositionally biased region" description="Polar residues" evidence="1">
    <location>
        <begin position="49"/>
        <end position="59"/>
    </location>
</feature>
<dbReference type="AlphaFoldDB" id="A0A4Y2MTB1"/>
<feature type="signal peptide" evidence="2">
    <location>
        <begin position="1"/>
        <end position="31"/>
    </location>
</feature>
<gene>
    <name evidence="3" type="ORF">AVEN_72710_1</name>
</gene>
<keyword evidence="4" id="KW-1185">Reference proteome</keyword>
<feature type="non-terminal residue" evidence="3">
    <location>
        <position position="65"/>
    </location>
</feature>
<evidence type="ECO:0000313" key="3">
    <source>
        <dbReference type="EMBL" id="GBN30388.1"/>
    </source>
</evidence>
<accession>A0A4Y2MTB1</accession>
<evidence type="ECO:0000256" key="1">
    <source>
        <dbReference type="SAM" id="MobiDB-lite"/>
    </source>
</evidence>
<protein>
    <submittedName>
        <fullName evidence="3">Uncharacterized protein</fullName>
    </submittedName>
</protein>
<feature type="region of interest" description="Disordered" evidence="1">
    <location>
        <begin position="40"/>
        <end position="65"/>
    </location>
</feature>
<dbReference type="Proteomes" id="UP000499080">
    <property type="component" value="Unassembled WGS sequence"/>
</dbReference>
<sequence length="65" mass="7113">MFNKCCSSGLRRYSAASLVLGLTLTCPSLQTLNPMGESAEVGHRHRVSNSESSVQNRNLATRLFD</sequence>
<reference evidence="3 4" key="1">
    <citation type="journal article" date="2019" name="Sci. Rep.">
        <title>Orb-weaving spider Araneus ventricosus genome elucidates the spidroin gene catalogue.</title>
        <authorList>
            <person name="Kono N."/>
            <person name="Nakamura H."/>
            <person name="Ohtoshi R."/>
            <person name="Moran D.A.P."/>
            <person name="Shinohara A."/>
            <person name="Yoshida Y."/>
            <person name="Fujiwara M."/>
            <person name="Mori M."/>
            <person name="Tomita M."/>
            <person name="Arakawa K."/>
        </authorList>
    </citation>
    <scope>NUCLEOTIDE SEQUENCE [LARGE SCALE GENOMIC DNA]</scope>
</reference>